<evidence type="ECO:0000256" key="1">
    <source>
        <dbReference type="SAM" id="SignalP"/>
    </source>
</evidence>
<reference evidence="2 3" key="1">
    <citation type="submission" date="2021-05" db="EMBL/GenBank/DDBJ databases">
        <title>Genetic and Functional Diversity in Clade A Lucinid endosymbionts from the Bahamas.</title>
        <authorList>
            <person name="Giani N.M."/>
            <person name="Engel A.S."/>
            <person name="Campbell B.J."/>
        </authorList>
    </citation>
    <scope>NUCLEOTIDE SEQUENCE [LARGE SCALE GENOMIC DNA]</scope>
    <source>
        <strain evidence="2">LUC16012Gg_MoonRockCtena</strain>
    </source>
</reference>
<comment type="caution">
    <text evidence="2">The sequence shown here is derived from an EMBL/GenBank/DDBJ whole genome shotgun (WGS) entry which is preliminary data.</text>
</comment>
<evidence type="ECO:0008006" key="4">
    <source>
        <dbReference type="Google" id="ProtNLM"/>
    </source>
</evidence>
<dbReference type="AlphaFoldDB" id="A0A944MDQ7"/>
<proteinExistence type="predicted"/>
<feature type="signal peptide" evidence="1">
    <location>
        <begin position="1"/>
        <end position="20"/>
    </location>
</feature>
<protein>
    <recommendedName>
        <fullName evidence="4">Outer membrane lipoprotein-sorting protein</fullName>
    </recommendedName>
</protein>
<dbReference type="EMBL" id="JAHHGM010000012">
    <property type="protein sequence ID" value="MBT2990008.1"/>
    <property type="molecule type" value="Genomic_DNA"/>
</dbReference>
<sequence>MRIPSIAGCALVASVFAANAAKQVDNTFKCHEVAAKKPFSALLVEYRKESSNIKTKTRIYFGSKGIRTERLTEYSDKPYLVVIKNNSSDKMWLVNPIKQYFAEVPRGNSNKTGGVNERRQKQVLGVLSSKPCYGMRSEKQSARRIGETELSVWHCFDNDNKQYLQHYSTLLGVVIRQESQDGQVSELQEISFIDESVNYFLPSSEMQQISIEELITGRLVLQDFVE</sequence>
<dbReference type="Proteomes" id="UP000770889">
    <property type="component" value="Unassembled WGS sequence"/>
</dbReference>
<gene>
    <name evidence="2" type="ORF">KME65_13725</name>
</gene>
<name>A0A944MDQ7_9GAMM</name>
<keyword evidence="1" id="KW-0732">Signal</keyword>
<feature type="chain" id="PRO_5036908198" description="Outer membrane lipoprotein-sorting protein" evidence="1">
    <location>
        <begin position="21"/>
        <end position="226"/>
    </location>
</feature>
<organism evidence="2 3">
    <name type="scientific">Candidatus Thiodiazotropha taylori</name>
    <dbReference type="NCBI Taxonomy" id="2792791"/>
    <lineage>
        <taxon>Bacteria</taxon>
        <taxon>Pseudomonadati</taxon>
        <taxon>Pseudomonadota</taxon>
        <taxon>Gammaproteobacteria</taxon>
        <taxon>Chromatiales</taxon>
        <taxon>Sedimenticolaceae</taxon>
        <taxon>Candidatus Thiodiazotropha</taxon>
    </lineage>
</organism>
<evidence type="ECO:0000313" key="3">
    <source>
        <dbReference type="Proteomes" id="UP000770889"/>
    </source>
</evidence>
<evidence type="ECO:0000313" key="2">
    <source>
        <dbReference type="EMBL" id="MBT2990008.1"/>
    </source>
</evidence>
<accession>A0A944MDQ7</accession>